<comment type="function">
    <text evidence="2 10 12">Catalyzes the transfer of a dimethylallyl group onto the adenine at position 37 in tRNAs that read codons beginning with uridine, leading to the formation of N6-(dimethylallyl)adenosine (i(6)A).</text>
</comment>
<evidence type="ECO:0000256" key="13">
    <source>
        <dbReference type="RuleBase" id="RU003785"/>
    </source>
</evidence>
<sequence length="314" mass="36436">MITKNIELKYPLVIFLMGPTACGKSAIAVKLRQLIPVELVSVDSALIYRGMNIGTAKPTSRELLDNPYYLIDIKDPIEVYSVGEFHKDVLKIIEHIFSLGRIPLLVGGTMFYFKILLDGLPQLPTANNKVRSYLYSMVKTNKNFLYNKLREIDFESSKRIHPHDIQRILRALEIFYISGKTLTHLTKLKKYQFPYKVVQFSIMPRSKNWLVNNICTRFSNMLKSGFQKEVEHLLNRGDLNINLPSMRCVGYRQMWDYLINNLSYDDMIHKSISATKKLAKNQLTWLKNWSNINILKNNDNLDDISSQIIKIISQ</sequence>
<keyword evidence="7 10" id="KW-0067">ATP-binding</keyword>
<keyword evidence="6 10" id="KW-0547">Nucleotide-binding</keyword>
<dbReference type="AlphaFoldDB" id="A0A4D6Y3H8"/>
<evidence type="ECO:0000256" key="4">
    <source>
        <dbReference type="ARBA" id="ARBA00022679"/>
    </source>
</evidence>
<feature type="region of interest" description="Interaction with substrate tRNA" evidence="10">
    <location>
        <begin position="166"/>
        <end position="170"/>
    </location>
</feature>
<evidence type="ECO:0000256" key="5">
    <source>
        <dbReference type="ARBA" id="ARBA00022694"/>
    </source>
</evidence>
<evidence type="ECO:0000256" key="2">
    <source>
        <dbReference type="ARBA" id="ARBA00003213"/>
    </source>
</evidence>
<dbReference type="InterPro" id="IPR018022">
    <property type="entry name" value="IPT"/>
</dbReference>
<feature type="binding site" evidence="10">
    <location>
        <begin position="18"/>
        <end position="25"/>
    </location>
    <ligand>
        <name>ATP</name>
        <dbReference type="ChEBI" id="CHEBI:30616"/>
    </ligand>
</feature>
<dbReference type="SUPFAM" id="SSF52540">
    <property type="entry name" value="P-loop containing nucleoside triphosphate hydrolases"/>
    <property type="match status" value="1"/>
</dbReference>
<feature type="site" description="Interaction with substrate tRNA" evidence="10">
    <location>
        <position position="131"/>
    </location>
</feature>
<dbReference type="Proteomes" id="UP000298566">
    <property type="component" value="Chromosome"/>
</dbReference>
<dbReference type="PANTHER" id="PTHR11088:SF60">
    <property type="entry name" value="TRNA DIMETHYLALLYLTRANSFERASE"/>
    <property type="match status" value="1"/>
</dbReference>
<evidence type="ECO:0000256" key="9">
    <source>
        <dbReference type="ARBA" id="ARBA00049563"/>
    </source>
</evidence>
<dbReference type="Gene3D" id="3.40.50.300">
    <property type="entry name" value="P-loop containing nucleotide triphosphate hydrolases"/>
    <property type="match status" value="1"/>
</dbReference>
<evidence type="ECO:0000313" key="15">
    <source>
        <dbReference type="Proteomes" id="UP000298566"/>
    </source>
</evidence>
<accession>A0A4D6Y3H8</accession>
<comment type="subunit">
    <text evidence="10">Monomer.</text>
</comment>
<evidence type="ECO:0000256" key="1">
    <source>
        <dbReference type="ARBA" id="ARBA00001946"/>
    </source>
</evidence>
<dbReference type="PANTHER" id="PTHR11088">
    <property type="entry name" value="TRNA DIMETHYLALLYLTRANSFERASE"/>
    <property type="match status" value="1"/>
</dbReference>
<dbReference type="InterPro" id="IPR027417">
    <property type="entry name" value="P-loop_NTPase"/>
</dbReference>
<feature type="region of interest" description="Interaction with substrate tRNA" evidence="10">
    <location>
        <begin position="247"/>
        <end position="252"/>
    </location>
</feature>
<dbReference type="EMBL" id="CP033004">
    <property type="protein sequence ID" value="QCI23519.1"/>
    <property type="molecule type" value="Genomic_DNA"/>
</dbReference>
<organism evidence="14 15">
    <name type="scientific">Buchnera aphidicola subsp. Melaphis rhois</name>
    <dbReference type="NCBI Taxonomy" id="118103"/>
    <lineage>
        <taxon>Bacteria</taxon>
        <taxon>Pseudomonadati</taxon>
        <taxon>Pseudomonadota</taxon>
        <taxon>Gammaproteobacteria</taxon>
        <taxon>Enterobacterales</taxon>
        <taxon>Erwiniaceae</taxon>
        <taxon>Buchnera</taxon>
    </lineage>
</organism>
<feature type="site" description="Interaction with substrate tRNA" evidence="10">
    <location>
        <position position="109"/>
    </location>
</feature>
<evidence type="ECO:0000256" key="10">
    <source>
        <dbReference type="HAMAP-Rule" id="MF_00185"/>
    </source>
</evidence>
<keyword evidence="8 10" id="KW-0460">Magnesium</keyword>
<dbReference type="HAMAP" id="MF_00185">
    <property type="entry name" value="IPP_trans"/>
    <property type="match status" value="1"/>
</dbReference>
<keyword evidence="4 10" id="KW-0808">Transferase</keyword>
<comment type="similarity">
    <text evidence="3 10 13">Belongs to the IPP transferase family.</text>
</comment>
<dbReference type="GO" id="GO:0006400">
    <property type="term" value="P:tRNA modification"/>
    <property type="evidence" value="ECO:0007669"/>
    <property type="project" value="TreeGrafter"/>
</dbReference>
<evidence type="ECO:0000313" key="14">
    <source>
        <dbReference type="EMBL" id="QCI23519.1"/>
    </source>
</evidence>
<dbReference type="InterPro" id="IPR039657">
    <property type="entry name" value="Dimethylallyltransferase"/>
</dbReference>
<evidence type="ECO:0000256" key="3">
    <source>
        <dbReference type="ARBA" id="ARBA00005842"/>
    </source>
</evidence>
<dbReference type="EC" id="2.5.1.75" evidence="10"/>
<feature type="binding site" evidence="10">
    <location>
        <begin position="20"/>
        <end position="25"/>
    </location>
    <ligand>
        <name>substrate</name>
    </ligand>
</feature>
<evidence type="ECO:0000256" key="11">
    <source>
        <dbReference type="RuleBase" id="RU003783"/>
    </source>
</evidence>
<comment type="catalytic activity">
    <reaction evidence="9 10 11">
        <text>adenosine(37) in tRNA + dimethylallyl diphosphate = N(6)-dimethylallyladenosine(37) in tRNA + diphosphate</text>
        <dbReference type="Rhea" id="RHEA:26482"/>
        <dbReference type="Rhea" id="RHEA-COMP:10162"/>
        <dbReference type="Rhea" id="RHEA-COMP:10375"/>
        <dbReference type="ChEBI" id="CHEBI:33019"/>
        <dbReference type="ChEBI" id="CHEBI:57623"/>
        <dbReference type="ChEBI" id="CHEBI:74411"/>
        <dbReference type="ChEBI" id="CHEBI:74415"/>
        <dbReference type="EC" id="2.5.1.75"/>
    </reaction>
</comment>
<keyword evidence="5 10" id="KW-0819">tRNA processing</keyword>
<gene>
    <name evidence="10 14" type="primary">miaA</name>
    <name evidence="14" type="ORF">D9V73_02685</name>
</gene>
<evidence type="ECO:0000256" key="7">
    <source>
        <dbReference type="ARBA" id="ARBA00022840"/>
    </source>
</evidence>
<reference evidence="14 15" key="1">
    <citation type="submission" date="2018-10" db="EMBL/GenBank/DDBJ databases">
        <title>Comparative functional genomics of the obligate endosymbiont Buchnera aphidicola.</title>
        <authorList>
            <person name="Chong R.A."/>
        </authorList>
    </citation>
    <scope>NUCLEOTIDE SEQUENCE [LARGE SCALE GENOMIC DNA]</scope>
    <source>
        <strain evidence="14 15">Mrh</strain>
    </source>
</reference>
<dbReference type="Pfam" id="PF01715">
    <property type="entry name" value="IPPT"/>
    <property type="match status" value="1"/>
</dbReference>
<feature type="region of interest" description="Interaction with substrate tRNA" evidence="10">
    <location>
        <begin position="43"/>
        <end position="46"/>
    </location>
</feature>
<protein>
    <recommendedName>
        <fullName evidence="10">tRNA dimethylallyltransferase</fullName>
        <ecNumber evidence="10">2.5.1.75</ecNumber>
    </recommendedName>
    <alternativeName>
        <fullName evidence="10">Dimethylallyl diphosphate:tRNA dimethylallyltransferase</fullName>
        <shortName evidence="10">DMAPP:tRNA dimethylallyltransferase</shortName>
        <shortName evidence="10">DMATase</shortName>
    </alternativeName>
    <alternativeName>
        <fullName evidence="10">Isopentenyl-diphosphate:tRNA isopentenyltransferase</fullName>
        <shortName evidence="10">IPP transferase</shortName>
        <shortName evidence="10">IPPT</shortName>
        <shortName evidence="10">IPTase</shortName>
    </alternativeName>
</protein>
<dbReference type="Gene3D" id="1.10.20.140">
    <property type="match status" value="1"/>
</dbReference>
<evidence type="ECO:0000256" key="8">
    <source>
        <dbReference type="ARBA" id="ARBA00022842"/>
    </source>
</evidence>
<proteinExistence type="inferred from homology"/>
<comment type="caution">
    <text evidence="10">Lacks conserved residue(s) required for the propagation of feature annotation.</text>
</comment>
<evidence type="ECO:0000256" key="12">
    <source>
        <dbReference type="RuleBase" id="RU003784"/>
    </source>
</evidence>
<dbReference type="OrthoDB" id="9776390at2"/>
<evidence type="ECO:0000256" key="6">
    <source>
        <dbReference type="ARBA" id="ARBA00022741"/>
    </source>
</evidence>
<dbReference type="NCBIfam" id="TIGR00174">
    <property type="entry name" value="miaA"/>
    <property type="match status" value="1"/>
</dbReference>
<dbReference type="GO" id="GO:0005524">
    <property type="term" value="F:ATP binding"/>
    <property type="evidence" value="ECO:0007669"/>
    <property type="project" value="UniProtKB-UniRule"/>
</dbReference>
<dbReference type="GO" id="GO:0052381">
    <property type="term" value="F:tRNA dimethylallyltransferase activity"/>
    <property type="evidence" value="ECO:0007669"/>
    <property type="project" value="UniProtKB-UniRule"/>
</dbReference>
<comment type="cofactor">
    <cofactor evidence="1 10">
        <name>Mg(2+)</name>
        <dbReference type="ChEBI" id="CHEBI:18420"/>
    </cofactor>
</comment>
<name>A0A4D6Y3H8_BUCMH</name>